<dbReference type="Proteomes" id="UP000023152">
    <property type="component" value="Unassembled WGS sequence"/>
</dbReference>
<keyword evidence="3" id="KW-1185">Reference proteome</keyword>
<gene>
    <name evidence="2" type="ORF">RFI_01370</name>
</gene>
<evidence type="ECO:0000256" key="1">
    <source>
        <dbReference type="SAM" id="Coils"/>
    </source>
</evidence>
<sequence>MYRFLLKFPKIFFSILEYTSKQFYIENLLSGLVLFYRNIIINFMKSSGFGSIKINVADHYLVSGVFFFLETANEGRAFSQFEIKMENEKEQEQKQEQREEANQDKALKTLNALKVLFADVLSEEELQEKLKKANGNPNLVIQDIVNSNTKMSKENQIEDALYMRRISEIDSLSDKTEKSVVYLFIYFFFGQVTRTYCNEHPTTIYYYYFLKKKKKKRI</sequence>
<dbReference type="AlphaFoldDB" id="X6PC62"/>
<evidence type="ECO:0000313" key="3">
    <source>
        <dbReference type="Proteomes" id="UP000023152"/>
    </source>
</evidence>
<organism evidence="2 3">
    <name type="scientific">Reticulomyxa filosa</name>
    <dbReference type="NCBI Taxonomy" id="46433"/>
    <lineage>
        <taxon>Eukaryota</taxon>
        <taxon>Sar</taxon>
        <taxon>Rhizaria</taxon>
        <taxon>Retaria</taxon>
        <taxon>Foraminifera</taxon>
        <taxon>Monothalamids</taxon>
        <taxon>Reticulomyxidae</taxon>
        <taxon>Reticulomyxa</taxon>
    </lineage>
</organism>
<comment type="caution">
    <text evidence="2">The sequence shown here is derived from an EMBL/GenBank/DDBJ whole genome shotgun (WGS) entry which is preliminary data.</text>
</comment>
<dbReference type="EMBL" id="ASPP01001397">
    <property type="protein sequence ID" value="ETO35693.1"/>
    <property type="molecule type" value="Genomic_DNA"/>
</dbReference>
<reference evidence="2 3" key="1">
    <citation type="journal article" date="2013" name="Curr. Biol.">
        <title>The Genome of the Foraminiferan Reticulomyxa filosa.</title>
        <authorList>
            <person name="Glockner G."/>
            <person name="Hulsmann N."/>
            <person name="Schleicher M."/>
            <person name="Noegel A.A."/>
            <person name="Eichinger L."/>
            <person name="Gallinger C."/>
            <person name="Pawlowski J."/>
            <person name="Sierra R."/>
            <person name="Euteneuer U."/>
            <person name="Pillet L."/>
            <person name="Moustafa A."/>
            <person name="Platzer M."/>
            <person name="Groth M."/>
            <person name="Szafranski K."/>
            <person name="Schliwa M."/>
        </authorList>
    </citation>
    <scope>NUCLEOTIDE SEQUENCE [LARGE SCALE GENOMIC DNA]</scope>
</reference>
<name>X6PC62_RETFI</name>
<feature type="coiled-coil region" evidence="1">
    <location>
        <begin position="78"/>
        <end position="107"/>
    </location>
</feature>
<proteinExistence type="predicted"/>
<accession>X6PC62</accession>
<evidence type="ECO:0000313" key="2">
    <source>
        <dbReference type="EMBL" id="ETO35693.1"/>
    </source>
</evidence>
<keyword evidence="1" id="KW-0175">Coiled coil</keyword>
<protein>
    <submittedName>
        <fullName evidence="2">Uncharacterized protein</fullName>
    </submittedName>
</protein>